<dbReference type="GO" id="GO:0006412">
    <property type="term" value="P:translation"/>
    <property type="evidence" value="ECO:0007669"/>
    <property type="project" value="InterPro"/>
</dbReference>
<reference evidence="9 10" key="1">
    <citation type="journal article" date="2016" name="Nat. Commun.">
        <title>Thousands of microbial genomes shed light on interconnected biogeochemical processes in an aquifer system.</title>
        <authorList>
            <person name="Anantharaman K."/>
            <person name="Brown C.T."/>
            <person name="Hug L.A."/>
            <person name="Sharon I."/>
            <person name="Castelle C.J."/>
            <person name="Probst A.J."/>
            <person name="Thomas B.C."/>
            <person name="Singh A."/>
            <person name="Wilkins M.J."/>
            <person name="Karaoz U."/>
            <person name="Brodie E.L."/>
            <person name="Williams K.H."/>
            <person name="Hubbard S.S."/>
            <person name="Banfield J.F."/>
        </authorList>
    </citation>
    <scope>NUCLEOTIDE SEQUENCE [LARGE SCALE GENOMIC DNA]</scope>
</reference>
<evidence type="ECO:0000313" key="10">
    <source>
        <dbReference type="Proteomes" id="UP000176451"/>
    </source>
</evidence>
<dbReference type="Gene3D" id="1.10.1900.20">
    <property type="entry name" value="Ribosomal protein L20"/>
    <property type="match status" value="1"/>
</dbReference>
<evidence type="ECO:0000256" key="8">
    <source>
        <dbReference type="RuleBase" id="RU000560"/>
    </source>
</evidence>
<gene>
    <name evidence="7" type="primary">rplT</name>
    <name evidence="9" type="ORF">A3F08_02710</name>
</gene>
<dbReference type="GO" id="GO:0000027">
    <property type="term" value="P:ribosomal large subunit assembly"/>
    <property type="evidence" value="ECO:0007669"/>
    <property type="project" value="UniProtKB-UniRule"/>
</dbReference>
<evidence type="ECO:0000256" key="7">
    <source>
        <dbReference type="HAMAP-Rule" id="MF_00382"/>
    </source>
</evidence>
<keyword evidence="4 7" id="KW-0689">Ribosomal protein</keyword>
<dbReference type="Pfam" id="PF00453">
    <property type="entry name" value="Ribosomal_L20"/>
    <property type="match status" value="1"/>
</dbReference>
<dbReference type="EMBL" id="MEZV01000056">
    <property type="protein sequence ID" value="OGD65558.1"/>
    <property type="molecule type" value="Genomic_DNA"/>
</dbReference>
<dbReference type="HAMAP" id="MF_00382">
    <property type="entry name" value="Ribosomal_bL20"/>
    <property type="match status" value="1"/>
</dbReference>
<evidence type="ECO:0000256" key="1">
    <source>
        <dbReference type="ARBA" id="ARBA00007698"/>
    </source>
</evidence>
<dbReference type="PROSITE" id="PS00937">
    <property type="entry name" value="RIBOSOMAL_L20"/>
    <property type="match status" value="1"/>
</dbReference>
<comment type="caution">
    <text evidence="9">The sequence shown here is derived from an EMBL/GenBank/DDBJ whole genome shotgun (WGS) entry which is preliminary data.</text>
</comment>
<keyword evidence="5 7" id="KW-0687">Ribonucleoprotein</keyword>
<dbReference type="NCBIfam" id="TIGR01032">
    <property type="entry name" value="rplT_bact"/>
    <property type="match status" value="1"/>
</dbReference>
<dbReference type="FunFam" id="1.10.1900.20:FF:000001">
    <property type="entry name" value="50S ribosomal protein L20"/>
    <property type="match status" value="1"/>
</dbReference>
<accession>A0A1F5EDT6</accession>
<name>A0A1F5EDT6_9BACT</name>
<evidence type="ECO:0000256" key="6">
    <source>
        <dbReference type="ARBA" id="ARBA00035172"/>
    </source>
</evidence>
<dbReference type="PANTHER" id="PTHR10986">
    <property type="entry name" value="39S RIBOSOMAL PROTEIN L20"/>
    <property type="match status" value="1"/>
</dbReference>
<dbReference type="GO" id="GO:0003735">
    <property type="term" value="F:structural constituent of ribosome"/>
    <property type="evidence" value="ECO:0007669"/>
    <property type="project" value="InterPro"/>
</dbReference>
<dbReference type="CDD" id="cd07026">
    <property type="entry name" value="Ribosomal_L20"/>
    <property type="match status" value="1"/>
</dbReference>
<dbReference type="PRINTS" id="PR00062">
    <property type="entry name" value="RIBOSOMALL20"/>
</dbReference>
<dbReference type="GO" id="GO:0005840">
    <property type="term" value="C:ribosome"/>
    <property type="evidence" value="ECO:0007669"/>
    <property type="project" value="UniProtKB-KW"/>
</dbReference>
<dbReference type="InterPro" id="IPR049946">
    <property type="entry name" value="RIBOSOMAL_L20_CS"/>
</dbReference>
<organism evidence="9 10">
    <name type="scientific">Candidatus Berkelbacteria bacterium RIFCSPHIGHO2_12_FULL_36_9</name>
    <dbReference type="NCBI Taxonomy" id="1797469"/>
    <lineage>
        <taxon>Bacteria</taxon>
        <taxon>Candidatus Berkelbacteria</taxon>
    </lineage>
</organism>
<dbReference type="InterPro" id="IPR035566">
    <property type="entry name" value="Ribosomal_protein_bL20_C"/>
</dbReference>
<evidence type="ECO:0000256" key="2">
    <source>
        <dbReference type="ARBA" id="ARBA00022730"/>
    </source>
</evidence>
<comment type="similarity">
    <text evidence="1 7 8">Belongs to the bacterial ribosomal protein bL20 family.</text>
</comment>
<keyword evidence="2 7" id="KW-0699">rRNA-binding</keyword>
<dbReference type="GO" id="GO:1990904">
    <property type="term" value="C:ribonucleoprotein complex"/>
    <property type="evidence" value="ECO:0007669"/>
    <property type="project" value="UniProtKB-KW"/>
</dbReference>
<dbReference type="GO" id="GO:0019843">
    <property type="term" value="F:rRNA binding"/>
    <property type="evidence" value="ECO:0007669"/>
    <property type="project" value="UniProtKB-UniRule"/>
</dbReference>
<dbReference type="Gene3D" id="6.10.160.10">
    <property type="match status" value="1"/>
</dbReference>
<dbReference type="SUPFAM" id="SSF74731">
    <property type="entry name" value="Ribosomal protein L20"/>
    <property type="match status" value="1"/>
</dbReference>
<evidence type="ECO:0000256" key="5">
    <source>
        <dbReference type="ARBA" id="ARBA00023274"/>
    </source>
</evidence>
<keyword evidence="3 7" id="KW-0694">RNA-binding</keyword>
<proteinExistence type="inferred from homology"/>
<evidence type="ECO:0000313" key="9">
    <source>
        <dbReference type="EMBL" id="OGD65558.1"/>
    </source>
</evidence>
<protein>
    <recommendedName>
        <fullName evidence="6 7">Large ribosomal subunit protein bL20</fullName>
    </recommendedName>
</protein>
<evidence type="ECO:0000256" key="4">
    <source>
        <dbReference type="ARBA" id="ARBA00022980"/>
    </source>
</evidence>
<sequence length="114" mass="13408">MSRVKRGVMVRKKHKKLLKLTKGYRHGRKNLVKVAKQAAFRAGQHAYRDRRNKKRVFRALWIVRLNAAVRAQGLTYSKFIKLLKDNKIELDRKVLADLALNNPEEFTKIVEKVK</sequence>
<dbReference type="AlphaFoldDB" id="A0A1F5EDT6"/>
<dbReference type="Proteomes" id="UP000176451">
    <property type="component" value="Unassembled WGS sequence"/>
</dbReference>
<comment type="function">
    <text evidence="7 8">Binds directly to 23S ribosomal RNA and is necessary for the in vitro assembly process of the 50S ribosomal subunit. It is not involved in the protein synthesizing functions of that subunit.</text>
</comment>
<dbReference type="STRING" id="1797469.A3F08_02710"/>
<dbReference type="InterPro" id="IPR005813">
    <property type="entry name" value="Ribosomal_bL20"/>
</dbReference>
<evidence type="ECO:0000256" key="3">
    <source>
        <dbReference type="ARBA" id="ARBA00022884"/>
    </source>
</evidence>